<evidence type="ECO:0000259" key="3">
    <source>
        <dbReference type="PROSITE" id="PS50888"/>
    </source>
</evidence>
<feature type="region of interest" description="Disordered" evidence="2">
    <location>
        <begin position="1"/>
        <end position="23"/>
    </location>
</feature>
<dbReference type="PANTHER" id="PTHR47336">
    <property type="entry name" value="TRANSCRIPTION FACTOR HMS1-RELATED"/>
    <property type="match status" value="1"/>
</dbReference>
<feature type="compositionally biased region" description="Low complexity" evidence="2">
    <location>
        <begin position="226"/>
        <end position="237"/>
    </location>
</feature>
<keyword evidence="1" id="KW-0175">Coiled coil</keyword>
<protein>
    <recommendedName>
        <fullName evidence="3">BHLH domain-containing protein</fullName>
    </recommendedName>
</protein>
<accession>A0A0D2YH74</accession>
<feature type="region of interest" description="Disordered" evidence="2">
    <location>
        <begin position="63"/>
        <end position="86"/>
    </location>
</feature>
<evidence type="ECO:0000256" key="1">
    <source>
        <dbReference type="SAM" id="Coils"/>
    </source>
</evidence>
<dbReference type="Pfam" id="PF00010">
    <property type="entry name" value="HLH"/>
    <property type="match status" value="1"/>
</dbReference>
<dbReference type="Gene3D" id="4.10.280.10">
    <property type="entry name" value="Helix-loop-helix DNA-binding domain"/>
    <property type="match status" value="1"/>
</dbReference>
<feature type="region of interest" description="Disordered" evidence="2">
    <location>
        <begin position="174"/>
        <end position="256"/>
    </location>
</feature>
<dbReference type="InterPro" id="IPR052099">
    <property type="entry name" value="Regulatory_TF_Diverse"/>
</dbReference>
<dbReference type="STRING" id="426428.A0A0D2YH74"/>
<dbReference type="PROSITE" id="PS50888">
    <property type="entry name" value="BHLH"/>
    <property type="match status" value="1"/>
</dbReference>
<dbReference type="GO" id="GO:0046983">
    <property type="term" value="F:protein dimerization activity"/>
    <property type="evidence" value="ECO:0007669"/>
    <property type="project" value="InterPro"/>
</dbReference>
<feature type="compositionally biased region" description="Low complexity" evidence="2">
    <location>
        <begin position="177"/>
        <end position="211"/>
    </location>
</feature>
<name>A0A0D2YH74_FUSOF</name>
<evidence type="ECO:0000313" key="5">
    <source>
        <dbReference type="Proteomes" id="UP000002489"/>
    </source>
</evidence>
<dbReference type="Proteomes" id="UP000002489">
    <property type="component" value="Unassembled WGS sequence"/>
</dbReference>
<dbReference type="InterPro" id="IPR036638">
    <property type="entry name" value="HLH_DNA-bd_sf"/>
</dbReference>
<dbReference type="SUPFAM" id="SSF47459">
    <property type="entry name" value="HLH, helix-loop-helix DNA-binding domain"/>
    <property type="match status" value="1"/>
</dbReference>
<evidence type="ECO:0000313" key="4">
    <source>
        <dbReference type="EnsemblFungi" id="FOXG_15666P0"/>
    </source>
</evidence>
<dbReference type="CDD" id="cd11399">
    <property type="entry name" value="bHLHzip_scHMS1_like"/>
    <property type="match status" value="1"/>
</dbReference>
<proteinExistence type="predicted"/>
<feature type="compositionally biased region" description="Low complexity" evidence="2">
    <location>
        <begin position="11"/>
        <end position="23"/>
    </location>
</feature>
<dbReference type="InterPro" id="IPR011598">
    <property type="entry name" value="bHLH_dom"/>
</dbReference>
<dbReference type="EnsemblFungi" id="FOXG_15666T0">
    <property type="protein sequence ID" value="FOXG_15666P0"/>
    <property type="gene ID" value="FOXG_15666"/>
</dbReference>
<feature type="domain" description="BHLH" evidence="3">
    <location>
        <begin position="250"/>
        <end position="328"/>
    </location>
</feature>
<dbReference type="SMART" id="SM00353">
    <property type="entry name" value="HLH"/>
    <property type="match status" value="1"/>
</dbReference>
<feature type="coiled-coil region" evidence="1">
    <location>
        <begin position="318"/>
        <end position="345"/>
    </location>
</feature>
<feature type="compositionally biased region" description="Basic residues" evidence="2">
    <location>
        <begin position="243"/>
        <end position="254"/>
    </location>
</feature>
<sequence length="366" mass="39884">MQSAPTPSIKNGPGSSSAAGNNNSFAHVRALSSTTISQPSTLQTSQWPDISFDYFDHPQNKQHLVPTSFYDPADFSGDSAHSPDSPLSPVFNNPYQLPVSNDWVNWDDKATLSPDLDALPKQEPFEGINLSTIPSRNSMELSPAINPHDLSGTIPDAVPFGRVGLNDIDTQPLFQTPIPSISSQPPHLQSNMMHSASNPSQMSSSLSSINSKDANGRYPSRKRKSSGSGSSSSRSSTSPPPATRRHCSPPKKTAHNMIEKRYRTNLNDKIAALRDSVPALRVMVHRLEQPCTENMDEDADEDLGGLAPAHKLNKATILSKATEYIAHLEKKNKSLARENSQLRNRVEGFEMIVMSRDQGPPAGVWA</sequence>
<reference evidence="4" key="2">
    <citation type="submission" date="2025-08" db="UniProtKB">
        <authorList>
            <consortium name="EnsemblFungi"/>
        </authorList>
    </citation>
    <scope>IDENTIFICATION</scope>
    <source>
        <strain evidence="4">4287 / CBS 123668 / FGSC 9935 / NRRL 34936</strain>
    </source>
</reference>
<dbReference type="PANTHER" id="PTHR47336:SF2">
    <property type="entry name" value="TRANSCRIPTION FACTOR HMS1-RELATED"/>
    <property type="match status" value="1"/>
</dbReference>
<dbReference type="AlphaFoldDB" id="A0A0D2YH74"/>
<reference evidence="5" key="1">
    <citation type="journal article" date="2012" name="Mol. Plant Microbe Interact.">
        <title>A highly conserved effector in Fusarium oxysporum is required for full virulence on Arabidopsis.</title>
        <authorList>
            <person name="Thatcher L.F."/>
            <person name="Gardiner D.M."/>
            <person name="Kazan K."/>
            <person name="Manners J."/>
        </authorList>
    </citation>
    <scope>NUCLEOTIDE SEQUENCE [LARGE SCALE GENOMIC DNA]</scope>
    <source>
        <strain evidence="5">Fo5176</strain>
    </source>
</reference>
<evidence type="ECO:0000256" key="2">
    <source>
        <dbReference type="SAM" id="MobiDB-lite"/>
    </source>
</evidence>
<organism evidence="4 5">
    <name type="scientific">Fusarium oxysporum (strain Fo5176)</name>
    <name type="common">Fusarium vascular wilt</name>
    <dbReference type="NCBI Taxonomy" id="660025"/>
    <lineage>
        <taxon>Eukaryota</taxon>
        <taxon>Fungi</taxon>
        <taxon>Dikarya</taxon>
        <taxon>Ascomycota</taxon>
        <taxon>Pezizomycotina</taxon>
        <taxon>Sordariomycetes</taxon>
        <taxon>Hypocreomycetidae</taxon>
        <taxon>Hypocreales</taxon>
        <taxon>Nectriaceae</taxon>
        <taxon>Fusarium</taxon>
        <taxon>Fusarium oxysporum species complex</taxon>
    </lineage>
</organism>